<dbReference type="InterPro" id="IPR011008">
    <property type="entry name" value="Dimeric_a/b-barrel"/>
</dbReference>
<accession>A0ABQ5MF90</accession>
<dbReference type="InterPro" id="IPR009874">
    <property type="entry name" value="DUF1428"/>
</dbReference>
<dbReference type="PIRSF" id="PIRSF007028">
    <property type="entry name" value="UCP007028"/>
    <property type="match status" value="1"/>
</dbReference>
<name>A0ABQ5MF90_9FLAO</name>
<dbReference type="RefSeq" id="WP_281763374.1">
    <property type="nucleotide sequence ID" value="NZ_BRVO01000001.1"/>
</dbReference>
<proteinExistence type="predicted"/>
<sequence length="127" mass="14609">MDTNNYIDGFVFPIEKKHLEAYKQAAEKIAEIWKEYGALAYFEYIEDDLTLEGVKSFSATLEVKEYETVIFGWVVFPSKEVRNHANKMVPLDTRIAQLVTPLTNPNKLIFDASRMVYGGFKAFISKD</sequence>
<protein>
    <submittedName>
        <fullName evidence="1">RNA signal recognition particle</fullName>
    </submittedName>
</protein>
<comment type="caution">
    <text evidence="1">The sequence shown here is derived from an EMBL/GenBank/DDBJ whole genome shotgun (WGS) entry which is preliminary data.</text>
</comment>
<dbReference type="Pfam" id="PF07237">
    <property type="entry name" value="DUF1428"/>
    <property type="match status" value="1"/>
</dbReference>
<reference evidence="1" key="1">
    <citation type="submission" date="2022-07" db="EMBL/GenBank/DDBJ databases">
        <title>Taxonomy of Novel Oxalotrophic and Methylotrophic Bacteria.</title>
        <authorList>
            <person name="Sahin N."/>
            <person name="Tani A."/>
        </authorList>
    </citation>
    <scope>NUCLEOTIDE SEQUENCE</scope>
    <source>
        <strain evidence="1">Y10</strain>
    </source>
</reference>
<dbReference type="Proteomes" id="UP001143543">
    <property type="component" value="Unassembled WGS sequence"/>
</dbReference>
<gene>
    <name evidence="1" type="ORF">Y10_00730</name>
</gene>
<dbReference type="EMBL" id="BRVO01000001">
    <property type="protein sequence ID" value="GLB47705.1"/>
    <property type="molecule type" value="Genomic_DNA"/>
</dbReference>
<evidence type="ECO:0000313" key="2">
    <source>
        <dbReference type="Proteomes" id="UP001143543"/>
    </source>
</evidence>
<dbReference type="Gene3D" id="3.30.70.100">
    <property type="match status" value="1"/>
</dbReference>
<dbReference type="SUPFAM" id="SSF54909">
    <property type="entry name" value="Dimeric alpha+beta barrel"/>
    <property type="match status" value="1"/>
</dbReference>
<keyword evidence="2" id="KW-1185">Reference proteome</keyword>
<evidence type="ECO:0000313" key="1">
    <source>
        <dbReference type="EMBL" id="GLB47705.1"/>
    </source>
</evidence>
<organism evidence="1 2">
    <name type="scientific">Neptunitalea lumnitzerae</name>
    <dbReference type="NCBI Taxonomy" id="2965509"/>
    <lineage>
        <taxon>Bacteria</taxon>
        <taxon>Pseudomonadati</taxon>
        <taxon>Bacteroidota</taxon>
        <taxon>Flavobacteriia</taxon>
        <taxon>Flavobacteriales</taxon>
        <taxon>Flavobacteriaceae</taxon>
        <taxon>Neptunitalea</taxon>
    </lineage>
</organism>